<dbReference type="EMBL" id="JAAZKV010000007">
    <property type="protein sequence ID" value="NMA44330.1"/>
    <property type="molecule type" value="Genomic_DNA"/>
</dbReference>
<evidence type="ECO:0000313" key="2">
    <source>
        <dbReference type="Proteomes" id="UP000526302"/>
    </source>
</evidence>
<evidence type="ECO:0000313" key="1">
    <source>
        <dbReference type="EMBL" id="NMA44330.1"/>
    </source>
</evidence>
<name>A0A7K4BYJ8_9ARCH</name>
<protein>
    <submittedName>
        <fullName evidence="1">Uncharacterized protein</fullName>
    </submittedName>
</protein>
<sequence length="217" mass="24801">MKLFDFVNKLREKEKKENEAEQKKEKSVCIPIHALSPEERKQKLKDTDSLVDKLKNNKPLDDDELEFIGEVRKEKPISEKNSLGLDIIDDPKREETIKETTKEIKKETKKAPIVPEKKSLAKKENKLYIKTEGSENTFRVNGTYDFGANMMISGMVESGVIKSRMVSKLEQKKELVISEIKIGSTKVNGLIRGEEGSIFVKTKGNPIIKYDDVLVFK</sequence>
<comment type="caution">
    <text evidence="1">The sequence shown here is derived from an EMBL/GenBank/DDBJ whole genome shotgun (WGS) entry which is preliminary data.</text>
</comment>
<organism evidence="1 2">
    <name type="scientific">Candidatus Iainarchaeum sp</name>
    <dbReference type="NCBI Taxonomy" id="3101447"/>
    <lineage>
        <taxon>Archaea</taxon>
        <taxon>Candidatus Iainarchaeota</taxon>
        <taxon>Candidatus Iainarchaeia</taxon>
        <taxon>Candidatus Iainarchaeales</taxon>
        <taxon>Candidatus Iainarchaeaceae</taxon>
        <taxon>Candidatus Iainarchaeum</taxon>
    </lineage>
</organism>
<proteinExistence type="predicted"/>
<dbReference type="AlphaFoldDB" id="A0A7K4BYJ8"/>
<accession>A0A7K4BYJ8</accession>
<dbReference type="Proteomes" id="UP000526302">
    <property type="component" value="Unassembled WGS sequence"/>
</dbReference>
<gene>
    <name evidence="1" type="ORF">GX950_00760</name>
</gene>
<reference evidence="1 2" key="1">
    <citation type="journal article" date="2020" name="Biotechnol. Biofuels">
        <title>New insights from the biogas microbiome by comprehensive genome-resolved metagenomics of nearly 1600 species originating from multiple anaerobic digesters.</title>
        <authorList>
            <person name="Campanaro S."/>
            <person name="Treu L."/>
            <person name="Rodriguez-R L.M."/>
            <person name="Kovalovszki A."/>
            <person name="Ziels R.M."/>
            <person name="Maus I."/>
            <person name="Zhu X."/>
            <person name="Kougias P.G."/>
            <person name="Basile A."/>
            <person name="Luo G."/>
            <person name="Schluter A."/>
            <person name="Konstantinidis K.T."/>
            <person name="Angelidaki I."/>
        </authorList>
    </citation>
    <scope>NUCLEOTIDE SEQUENCE [LARGE SCALE GENOMIC DNA]</scope>
    <source>
        <strain evidence="1">AS22ysBPME_79</strain>
    </source>
</reference>